<dbReference type="OrthoDB" id="269151at2759"/>
<dbReference type="InterPro" id="IPR027417">
    <property type="entry name" value="P-loop_NTPase"/>
</dbReference>
<comment type="caution">
    <text evidence="5">The sequence shown here is derived from an EMBL/GenBank/DDBJ whole genome shotgun (WGS) entry which is preliminary data.</text>
</comment>
<dbReference type="Proteomes" id="UP000886653">
    <property type="component" value="Unassembled WGS sequence"/>
</dbReference>
<keyword evidence="2" id="KW-0342">GTP-binding</keyword>
<dbReference type="GO" id="GO:0005525">
    <property type="term" value="F:GTP binding"/>
    <property type="evidence" value="ECO:0007669"/>
    <property type="project" value="UniProtKB-KW"/>
</dbReference>
<evidence type="ECO:0000256" key="2">
    <source>
        <dbReference type="ARBA" id="ARBA00023134"/>
    </source>
</evidence>
<evidence type="ECO:0000259" key="4">
    <source>
        <dbReference type="Pfam" id="PF01926"/>
    </source>
</evidence>
<feature type="region of interest" description="Disordered" evidence="3">
    <location>
        <begin position="130"/>
        <end position="149"/>
    </location>
</feature>
<evidence type="ECO:0000313" key="6">
    <source>
        <dbReference type="Proteomes" id="UP000886653"/>
    </source>
</evidence>
<dbReference type="SUPFAM" id="SSF52540">
    <property type="entry name" value="P-loop containing nucleoside triphosphate hydrolases"/>
    <property type="match status" value="2"/>
</dbReference>
<dbReference type="PANTHER" id="PTHR45782:SF4">
    <property type="entry name" value="MITOCHONDRIAL RIBOSOME-ASSOCIATED GTPASE 1"/>
    <property type="match status" value="1"/>
</dbReference>
<name>A0A9P6TDY0_9BASI</name>
<proteinExistence type="predicted"/>
<gene>
    <name evidence="5" type="ORF">CROQUDRAFT_132064</name>
</gene>
<dbReference type="GO" id="GO:0032543">
    <property type="term" value="P:mitochondrial translation"/>
    <property type="evidence" value="ECO:0007669"/>
    <property type="project" value="TreeGrafter"/>
</dbReference>
<dbReference type="AlphaFoldDB" id="A0A9P6TDY0"/>
<organism evidence="5 6">
    <name type="scientific">Cronartium quercuum f. sp. fusiforme G11</name>
    <dbReference type="NCBI Taxonomy" id="708437"/>
    <lineage>
        <taxon>Eukaryota</taxon>
        <taxon>Fungi</taxon>
        <taxon>Dikarya</taxon>
        <taxon>Basidiomycota</taxon>
        <taxon>Pucciniomycotina</taxon>
        <taxon>Pucciniomycetes</taxon>
        <taxon>Pucciniales</taxon>
        <taxon>Coleosporiaceae</taxon>
        <taxon>Cronartium</taxon>
    </lineage>
</organism>
<dbReference type="PANTHER" id="PTHR45782">
    <property type="entry name" value="MITOCHONDRIAL RIBOSOME-ASSOCIATED GTPASE 1"/>
    <property type="match status" value="1"/>
</dbReference>
<accession>A0A9P6TDY0</accession>
<dbReference type="EMBL" id="MU167239">
    <property type="protein sequence ID" value="KAG0148254.1"/>
    <property type="molecule type" value="Genomic_DNA"/>
</dbReference>
<keyword evidence="1" id="KW-0547">Nucleotide-binding</keyword>
<dbReference type="GO" id="GO:0003924">
    <property type="term" value="F:GTPase activity"/>
    <property type="evidence" value="ECO:0007669"/>
    <property type="project" value="TreeGrafter"/>
</dbReference>
<sequence length="459" mass="51606">MATRRAFNFPLSVPSWHIGHMAKALREMNQRIKDTDVVIEARDARLPLSSINPAFEDMLLQNFPVNQTQSTRPMPHRLIVYNKKDLADQKLEQPLREAFARNGQSILFTNSRVDKDISNLLRQAIELARSGAERHPSSMSNSNRSGPKISDSIDQGLKIMVCGMPNVGKSSLLNALRRVGCHKGKAASEAPMPGHTRSLGGMVKISEPSQLSAGKPVYIFDTPGIMPVFLGRGDEAAARAFKIALTGRRISPWMMRKTRANELFLIAGSKDSLFDSFDLSAYLLHLLLIRYSRPPHTLSEIFNILSIQASIDLEPIVSDPKIPLPTEDFLELIARRIKALEQGGIPNLDSASQWLLKCFRAGRFGQWTLDDVGQYSRNLLPPKKFQSESDFTQDISTQHTIDEIKFRSLVTTKIVSDWFLLSAHVRPQSRTAIKMAERRKVKSVQRSISLSQLKKRKDK</sequence>
<dbReference type="InterPro" id="IPR023179">
    <property type="entry name" value="GTP-bd_ortho_bundle_sf"/>
</dbReference>
<evidence type="ECO:0000313" key="5">
    <source>
        <dbReference type="EMBL" id="KAG0148254.1"/>
    </source>
</evidence>
<feature type="domain" description="G" evidence="4">
    <location>
        <begin position="158"/>
        <end position="227"/>
    </location>
</feature>
<dbReference type="Pfam" id="PF01926">
    <property type="entry name" value="MMR_HSR1"/>
    <property type="match status" value="1"/>
</dbReference>
<dbReference type="Gene3D" id="3.40.50.300">
    <property type="entry name" value="P-loop containing nucleotide triphosphate hydrolases"/>
    <property type="match status" value="1"/>
</dbReference>
<keyword evidence="6" id="KW-1185">Reference proteome</keyword>
<reference evidence="5" key="1">
    <citation type="submission" date="2013-11" db="EMBL/GenBank/DDBJ databases">
        <title>Genome sequence of the fusiform rust pathogen reveals effectors for host alternation and coevolution with pine.</title>
        <authorList>
            <consortium name="DOE Joint Genome Institute"/>
            <person name="Smith K."/>
            <person name="Pendleton A."/>
            <person name="Kubisiak T."/>
            <person name="Anderson C."/>
            <person name="Salamov A."/>
            <person name="Aerts A."/>
            <person name="Riley R."/>
            <person name="Clum A."/>
            <person name="Lindquist E."/>
            <person name="Ence D."/>
            <person name="Campbell M."/>
            <person name="Kronenberg Z."/>
            <person name="Feau N."/>
            <person name="Dhillon B."/>
            <person name="Hamelin R."/>
            <person name="Burleigh J."/>
            <person name="Smith J."/>
            <person name="Yandell M."/>
            <person name="Nelson C."/>
            <person name="Grigoriev I."/>
            <person name="Davis J."/>
        </authorList>
    </citation>
    <scope>NUCLEOTIDE SEQUENCE</scope>
    <source>
        <strain evidence="5">G11</strain>
    </source>
</reference>
<dbReference type="CDD" id="cd01856">
    <property type="entry name" value="YlqF"/>
    <property type="match status" value="1"/>
</dbReference>
<evidence type="ECO:0000256" key="1">
    <source>
        <dbReference type="ARBA" id="ARBA00022741"/>
    </source>
</evidence>
<protein>
    <recommendedName>
        <fullName evidence="4">G domain-containing protein</fullName>
    </recommendedName>
</protein>
<dbReference type="GO" id="GO:0005739">
    <property type="term" value="C:mitochondrion"/>
    <property type="evidence" value="ECO:0007669"/>
    <property type="project" value="TreeGrafter"/>
</dbReference>
<dbReference type="InterPro" id="IPR006073">
    <property type="entry name" value="GTP-bd"/>
</dbReference>
<dbReference type="Gene3D" id="1.10.1580.10">
    <property type="match status" value="1"/>
</dbReference>
<evidence type="ECO:0000256" key="3">
    <source>
        <dbReference type="SAM" id="MobiDB-lite"/>
    </source>
</evidence>